<dbReference type="EMBL" id="FOZL01000001">
    <property type="protein sequence ID" value="SFR97352.1"/>
    <property type="molecule type" value="Genomic_DNA"/>
</dbReference>
<dbReference type="InterPro" id="IPR010432">
    <property type="entry name" value="RDD"/>
</dbReference>
<evidence type="ECO:0000313" key="9">
    <source>
        <dbReference type="EMBL" id="SFR97352.1"/>
    </source>
</evidence>
<keyword evidence="3 7" id="KW-0812">Transmembrane</keyword>
<keyword evidence="10" id="KW-1185">Reference proteome</keyword>
<proteinExistence type="predicted"/>
<feature type="transmembrane region" description="Helical" evidence="7">
    <location>
        <begin position="319"/>
        <end position="344"/>
    </location>
</feature>
<dbReference type="Pfam" id="PF06271">
    <property type="entry name" value="RDD"/>
    <property type="match status" value="1"/>
</dbReference>
<keyword evidence="4 7" id="KW-1133">Transmembrane helix</keyword>
<dbReference type="Proteomes" id="UP000199024">
    <property type="component" value="Unassembled WGS sequence"/>
</dbReference>
<dbReference type="RefSeq" id="WP_089835654.1">
    <property type="nucleotide sequence ID" value="NZ_FOZL01000001.1"/>
</dbReference>
<protein>
    <submittedName>
        <fullName evidence="9">Uncharacterized membrane protein YckC, RDD family</fullName>
    </submittedName>
</protein>
<dbReference type="InterPro" id="IPR051791">
    <property type="entry name" value="Pra-immunoreactive"/>
</dbReference>
<name>A0A1I6L1P4_9BACT</name>
<dbReference type="PANTHER" id="PTHR36115">
    <property type="entry name" value="PROLINE-RICH ANTIGEN HOMOLOG-RELATED"/>
    <property type="match status" value="1"/>
</dbReference>
<evidence type="ECO:0000259" key="8">
    <source>
        <dbReference type="Pfam" id="PF06271"/>
    </source>
</evidence>
<sequence length="412" mass="44396">MSAAQLDMSEQDETFGSPLKQQVAERLASHRSRRMRMSGDAAANGHRVESDAEGAQTSRAAQIAAAVAARYAESESYRVYLAAEAEKAMAAAAVAARSAQAIAQAQRELLDELDAQQEARSAAPVPVHAPSQVQAGGFKVRLYEDVGRPNVVPRSGSTAEDIEESRALDEELEFRLSPDAEHYAPAQPIPGNLLEFPRQLVAARKARPRYAEGPLAADAALEQEGAQLRIFEVNATQITAAPVEESAAPEWSSIYLEAPEVSVAPVVEEAPFSAAIRPQTAPMSQRAMAALVDGALIAAGFVAFATVVVYRMTVMPAPLLAAGAAAIALAALFLIYRMLFFTFADCTPGMRYARIGLCTFADDNPTRAAMRRRTFAILLAACPLGLGFLWACLDEDRLGWHDRISRMYPRAY</sequence>
<evidence type="ECO:0000256" key="1">
    <source>
        <dbReference type="ARBA" id="ARBA00004651"/>
    </source>
</evidence>
<accession>A0A1I6L1P4</accession>
<reference evidence="9 10" key="1">
    <citation type="submission" date="2016-10" db="EMBL/GenBank/DDBJ databases">
        <authorList>
            <person name="de Groot N.N."/>
        </authorList>
    </citation>
    <scope>NUCLEOTIDE SEQUENCE [LARGE SCALE GENOMIC DNA]</scope>
    <source>
        <strain evidence="9 10">DSM 21001</strain>
    </source>
</reference>
<dbReference type="AlphaFoldDB" id="A0A1I6L1P4"/>
<dbReference type="GO" id="GO:0005886">
    <property type="term" value="C:plasma membrane"/>
    <property type="evidence" value="ECO:0007669"/>
    <property type="project" value="UniProtKB-SubCell"/>
</dbReference>
<evidence type="ECO:0000256" key="7">
    <source>
        <dbReference type="SAM" id="Phobius"/>
    </source>
</evidence>
<dbReference type="PANTHER" id="PTHR36115:SF6">
    <property type="entry name" value="PROLINE-RICH ANTIGEN HOMOLOG"/>
    <property type="match status" value="1"/>
</dbReference>
<evidence type="ECO:0000256" key="3">
    <source>
        <dbReference type="ARBA" id="ARBA00022692"/>
    </source>
</evidence>
<organism evidence="9 10">
    <name type="scientific">Granulicella pectinivorans</name>
    <dbReference type="NCBI Taxonomy" id="474950"/>
    <lineage>
        <taxon>Bacteria</taxon>
        <taxon>Pseudomonadati</taxon>
        <taxon>Acidobacteriota</taxon>
        <taxon>Terriglobia</taxon>
        <taxon>Terriglobales</taxon>
        <taxon>Acidobacteriaceae</taxon>
        <taxon>Granulicella</taxon>
    </lineage>
</organism>
<evidence type="ECO:0000256" key="6">
    <source>
        <dbReference type="SAM" id="MobiDB-lite"/>
    </source>
</evidence>
<feature type="transmembrane region" description="Helical" evidence="7">
    <location>
        <begin position="287"/>
        <end position="313"/>
    </location>
</feature>
<comment type="subcellular location">
    <subcellularLocation>
        <location evidence="1">Cell membrane</location>
        <topology evidence="1">Multi-pass membrane protein</topology>
    </subcellularLocation>
</comment>
<feature type="region of interest" description="Disordered" evidence="6">
    <location>
        <begin position="1"/>
        <end position="55"/>
    </location>
</feature>
<keyword evidence="2" id="KW-1003">Cell membrane</keyword>
<feature type="domain" description="RDD" evidence="8">
    <location>
        <begin position="280"/>
        <end position="405"/>
    </location>
</feature>
<dbReference type="OrthoDB" id="9793824at2"/>
<evidence type="ECO:0000256" key="5">
    <source>
        <dbReference type="ARBA" id="ARBA00023136"/>
    </source>
</evidence>
<evidence type="ECO:0000256" key="4">
    <source>
        <dbReference type="ARBA" id="ARBA00022989"/>
    </source>
</evidence>
<evidence type="ECO:0000313" key="10">
    <source>
        <dbReference type="Proteomes" id="UP000199024"/>
    </source>
</evidence>
<keyword evidence="5 7" id="KW-0472">Membrane</keyword>
<gene>
    <name evidence="9" type="ORF">SAMN05421771_0121</name>
</gene>
<feature type="transmembrane region" description="Helical" evidence="7">
    <location>
        <begin position="375"/>
        <end position="393"/>
    </location>
</feature>
<evidence type="ECO:0000256" key="2">
    <source>
        <dbReference type="ARBA" id="ARBA00022475"/>
    </source>
</evidence>
<dbReference type="STRING" id="474950.SAMN05421771_0121"/>